<comment type="caution">
    <text evidence="1">The sequence shown here is derived from an EMBL/GenBank/DDBJ whole genome shotgun (WGS) entry which is preliminary data.</text>
</comment>
<dbReference type="Proteomes" id="UP001172386">
    <property type="component" value="Unassembled WGS sequence"/>
</dbReference>
<keyword evidence="2" id="KW-1185">Reference proteome</keyword>
<accession>A0ACC2ZUZ7</accession>
<reference evidence="1" key="1">
    <citation type="submission" date="2022-10" db="EMBL/GenBank/DDBJ databases">
        <title>Culturing micro-colonial fungi from biological soil crusts in the Mojave desert and describing Neophaeococcomyces mojavensis, and introducing the new genera and species Taxawa tesnikishii.</title>
        <authorList>
            <person name="Kurbessoian T."/>
            <person name="Stajich J.E."/>
        </authorList>
    </citation>
    <scope>NUCLEOTIDE SEQUENCE</scope>
    <source>
        <strain evidence="1">JES_112</strain>
    </source>
</reference>
<evidence type="ECO:0000313" key="1">
    <source>
        <dbReference type="EMBL" id="KAJ9651463.1"/>
    </source>
</evidence>
<dbReference type="EMBL" id="JAPDRQ010000255">
    <property type="protein sequence ID" value="KAJ9651463.1"/>
    <property type="molecule type" value="Genomic_DNA"/>
</dbReference>
<evidence type="ECO:0000313" key="2">
    <source>
        <dbReference type="Proteomes" id="UP001172386"/>
    </source>
</evidence>
<organism evidence="1 2">
    <name type="scientific">Neophaeococcomyces mojaviensis</name>
    <dbReference type="NCBI Taxonomy" id="3383035"/>
    <lineage>
        <taxon>Eukaryota</taxon>
        <taxon>Fungi</taxon>
        <taxon>Dikarya</taxon>
        <taxon>Ascomycota</taxon>
        <taxon>Pezizomycotina</taxon>
        <taxon>Eurotiomycetes</taxon>
        <taxon>Chaetothyriomycetidae</taxon>
        <taxon>Chaetothyriales</taxon>
        <taxon>Chaetothyriales incertae sedis</taxon>
        <taxon>Neophaeococcomyces</taxon>
    </lineage>
</organism>
<protein>
    <submittedName>
        <fullName evidence="1">Uncharacterized protein</fullName>
    </submittedName>
</protein>
<proteinExistence type="predicted"/>
<sequence length="160" mass="18010">MEVAEKPHRAFSEHIDKYFDRTIFTYKCRSWFKRNQTEGRVVGLWPGSSVHAQQALQNPRFEDFVYVHMPTARENVLSWLGNGLTTAQKEDSNTTLYLDTVDIPPIVNHGPQPTKLDNKNVPLTDLSASAANGLRSESKINGVHVSYLEDLVEKISATPA</sequence>
<name>A0ACC2ZUZ7_9EURO</name>
<gene>
    <name evidence="1" type="ORF">H2198_009257</name>
</gene>